<dbReference type="SUPFAM" id="SSF46785">
    <property type="entry name" value="Winged helix' DNA-binding domain"/>
    <property type="match status" value="1"/>
</dbReference>
<dbReference type="AlphaFoldDB" id="A0A3S0K4C4"/>
<keyword evidence="4" id="KW-1185">Reference proteome</keyword>
<evidence type="ECO:0000259" key="2">
    <source>
        <dbReference type="Pfam" id="PF03551"/>
    </source>
</evidence>
<feature type="compositionally biased region" description="Gly residues" evidence="1">
    <location>
        <begin position="108"/>
        <end position="117"/>
    </location>
</feature>
<dbReference type="InterPro" id="IPR052509">
    <property type="entry name" value="Metal_resp_DNA-bind_regulator"/>
</dbReference>
<feature type="domain" description="Transcription regulator PadR N-terminal" evidence="2">
    <location>
        <begin position="14"/>
        <end position="87"/>
    </location>
</feature>
<evidence type="ECO:0000313" key="4">
    <source>
        <dbReference type="Proteomes" id="UP000277007"/>
    </source>
</evidence>
<accession>A0A3S0K4C4</accession>
<protein>
    <submittedName>
        <fullName evidence="3">PadR family transcriptional regulator</fullName>
    </submittedName>
</protein>
<dbReference type="PANTHER" id="PTHR33169:SF14">
    <property type="entry name" value="TRANSCRIPTIONAL REGULATOR RV3488"/>
    <property type="match status" value="1"/>
</dbReference>
<reference evidence="3 4" key="1">
    <citation type="submission" date="2018-12" db="EMBL/GenBank/DDBJ databases">
        <authorList>
            <person name="Yang Y."/>
        </authorList>
    </citation>
    <scope>NUCLEOTIDE SEQUENCE [LARGE SCALE GENOMIC DNA]</scope>
    <source>
        <strain evidence="3 4">L-25-5w-1</strain>
    </source>
</reference>
<dbReference type="InterPro" id="IPR005149">
    <property type="entry name" value="Tscrpt_reg_PadR_N"/>
</dbReference>
<evidence type="ECO:0000256" key="1">
    <source>
        <dbReference type="SAM" id="MobiDB-lite"/>
    </source>
</evidence>
<dbReference type="InterPro" id="IPR036388">
    <property type="entry name" value="WH-like_DNA-bd_sf"/>
</dbReference>
<dbReference type="Proteomes" id="UP000277007">
    <property type="component" value="Unassembled WGS sequence"/>
</dbReference>
<comment type="caution">
    <text evidence="3">The sequence shown here is derived from an EMBL/GenBank/DDBJ whole genome shotgun (WGS) entry which is preliminary data.</text>
</comment>
<organism evidence="3 4">
    <name type="scientific">Azospirillum griseum</name>
    <dbReference type="NCBI Taxonomy" id="2496639"/>
    <lineage>
        <taxon>Bacteria</taxon>
        <taxon>Pseudomonadati</taxon>
        <taxon>Pseudomonadota</taxon>
        <taxon>Alphaproteobacteria</taxon>
        <taxon>Rhodospirillales</taxon>
        <taxon>Azospirillaceae</taxon>
        <taxon>Azospirillum</taxon>
    </lineage>
</organism>
<evidence type="ECO:0000313" key="3">
    <source>
        <dbReference type="EMBL" id="RTR19919.1"/>
    </source>
</evidence>
<dbReference type="Gene3D" id="1.10.10.10">
    <property type="entry name" value="Winged helix-like DNA-binding domain superfamily/Winged helix DNA-binding domain"/>
    <property type="match status" value="1"/>
</dbReference>
<proteinExistence type="predicted"/>
<dbReference type="EMBL" id="RXMA01000010">
    <property type="protein sequence ID" value="RTR19919.1"/>
    <property type="molecule type" value="Genomic_DNA"/>
</dbReference>
<dbReference type="PANTHER" id="PTHR33169">
    <property type="entry name" value="PADR-FAMILY TRANSCRIPTIONAL REGULATOR"/>
    <property type="match status" value="1"/>
</dbReference>
<gene>
    <name evidence="3" type="ORF">EJ903_12760</name>
</gene>
<name>A0A3S0K4C4_9PROT</name>
<sequence length="128" mass="13363">MEGDLLKGHLDAIVLAALAGEAAHGYAVIEAIRRRSGGVFNLPEGTVYPALHRLEKAGAVNSDWTTAPSGRRRRVYTLTPQGRAALDRHRDVWRAFAEAVERVMADAGDGGGNGGGVADQPPPAAGAP</sequence>
<feature type="region of interest" description="Disordered" evidence="1">
    <location>
        <begin position="105"/>
        <end position="128"/>
    </location>
</feature>
<dbReference type="Pfam" id="PF03551">
    <property type="entry name" value="PadR"/>
    <property type="match status" value="1"/>
</dbReference>
<dbReference type="OrthoDB" id="9814826at2"/>
<dbReference type="InterPro" id="IPR036390">
    <property type="entry name" value="WH_DNA-bd_sf"/>
</dbReference>